<reference evidence="6" key="1">
    <citation type="submission" date="2014-05" db="EMBL/GenBank/DDBJ databases">
        <authorList>
            <person name="Chronopoulou M."/>
        </authorList>
    </citation>
    <scope>NUCLEOTIDE SEQUENCE</scope>
    <source>
        <tissue evidence="6">Whole organism</tissue>
    </source>
</reference>
<organism evidence="6">
    <name type="scientific">Lepeophtheirus salmonis</name>
    <name type="common">Salmon louse</name>
    <name type="synonym">Caligus salmonis</name>
    <dbReference type="NCBI Taxonomy" id="72036"/>
    <lineage>
        <taxon>Eukaryota</taxon>
        <taxon>Metazoa</taxon>
        <taxon>Ecdysozoa</taxon>
        <taxon>Arthropoda</taxon>
        <taxon>Crustacea</taxon>
        <taxon>Multicrustacea</taxon>
        <taxon>Hexanauplia</taxon>
        <taxon>Copepoda</taxon>
        <taxon>Siphonostomatoida</taxon>
        <taxon>Caligidae</taxon>
        <taxon>Lepeophtheirus</taxon>
    </lineage>
</organism>
<dbReference type="EMBL" id="HACA01014550">
    <property type="protein sequence ID" value="CDW31911.1"/>
    <property type="molecule type" value="Transcribed_RNA"/>
</dbReference>
<dbReference type="OrthoDB" id="199913at2759"/>
<evidence type="ECO:0000313" key="6">
    <source>
        <dbReference type="EMBL" id="CDW31911.1"/>
    </source>
</evidence>
<dbReference type="Gene3D" id="3.40.50.1820">
    <property type="entry name" value="alpha/beta hydrolase"/>
    <property type="match status" value="1"/>
</dbReference>
<dbReference type="InterPro" id="IPR000734">
    <property type="entry name" value="TAG_lipase"/>
</dbReference>
<dbReference type="GO" id="GO:0016042">
    <property type="term" value="P:lipid catabolic process"/>
    <property type="evidence" value="ECO:0007669"/>
    <property type="project" value="TreeGrafter"/>
</dbReference>
<dbReference type="GeneID" id="121119897"/>
<evidence type="ECO:0000256" key="1">
    <source>
        <dbReference type="ARBA" id="ARBA00004613"/>
    </source>
</evidence>
<dbReference type="PRINTS" id="PR00821">
    <property type="entry name" value="TAGLIPASE"/>
</dbReference>
<dbReference type="GO" id="GO:0005615">
    <property type="term" value="C:extracellular space"/>
    <property type="evidence" value="ECO:0007669"/>
    <property type="project" value="TreeGrafter"/>
</dbReference>
<dbReference type="GO" id="GO:0017171">
    <property type="term" value="F:serine hydrolase activity"/>
    <property type="evidence" value="ECO:0007669"/>
    <property type="project" value="TreeGrafter"/>
</dbReference>
<keyword evidence="3" id="KW-0964">Secreted</keyword>
<evidence type="ECO:0000256" key="2">
    <source>
        <dbReference type="ARBA" id="ARBA00010701"/>
    </source>
</evidence>
<dbReference type="RefSeq" id="XP_071745593.1">
    <property type="nucleotide sequence ID" value="XM_071889492.1"/>
</dbReference>
<dbReference type="RefSeq" id="XP_071745589.1">
    <property type="nucleotide sequence ID" value="XM_071889488.1"/>
</dbReference>
<comment type="similarity">
    <text evidence="2 4">Belongs to the AB hydrolase superfamily. Lipase family.</text>
</comment>
<dbReference type="RefSeq" id="XP_040570652.1">
    <property type="nucleotide sequence ID" value="XM_040714718.2"/>
</dbReference>
<evidence type="ECO:0000259" key="5">
    <source>
        <dbReference type="Pfam" id="PF00151"/>
    </source>
</evidence>
<sequence length="314" mass="36139">MFYSNLILTFISAKMLAPNFYIVEGKSTKCKQNLDQDTIKFLIWNRHNMIYPEILKYNQDRSKLFNQYLPTKFLVHGYRDVGDTNWIQKAKIEYLRRENCNVISIDWSVISFQNYISAIWHLKEVASVSRDFLSNLKNSRIPGHQNLTALHPIGFSLGAHIVGILGKMFKSQLPRITGLDPARPIVEILPSSWKLDKKSAQFVDVIHGAGHYLTMTGMVGNVDFFPNGGVSPQPGCEREPLNLVCSHLRVADLYVESINSPIGFKSRLCNSWRLFETRQCNRNPTNWMGYRVDKHIEGKFFLFTRSYSPFAIPL</sequence>
<dbReference type="SUPFAM" id="SSF53474">
    <property type="entry name" value="alpha/beta-Hydrolases"/>
    <property type="match status" value="1"/>
</dbReference>
<proteinExistence type="inferred from homology"/>
<evidence type="ECO:0000256" key="3">
    <source>
        <dbReference type="ARBA" id="ARBA00022525"/>
    </source>
</evidence>
<protein>
    <submittedName>
        <fullName evidence="6">Pancreatic lipaserelated protein 1like [Nasonia vitripennis]</fullName>
    </submittedName>
</protein>
<dbReference type="PANTHER" id="PTHR11610:SF169">
    <property type="entry name" value="GH15759P-RELATED"/>
    <property type="match status" value="1"/>
</dbReference>
<dbReference type="InterPro" id="IPR033906">
    <property type="entry name" value="Lipase_N"/>
</dbReference>
<dbReference type="RefSeq" id="XP_071745590.1">
    <property type="nucleotide sequence ID" value="XM_071889489.1"/>
</dbReference>
<dbReference type="AlphaFoldDB" id="A0A0K2U2L3"/>
<dbReference type="InterPro" id="IPR013818">
    <property type="entry name" value="Lipase"/>
</dbReference>
<dbReference type="InterPro" id="IPR029058">
    <property type="entry name" value="AB_hydrolase_fold"/>
</dbReference>
<dbReference type="PANTHER" id="PTHR11610">
    <property type="entry name" value="LIPASE"/>
    <property type="match status" value="1"/>
</dbReference>
<feature type="domain" description="Lipase" evidence="5">
    <location>
        <begin position="29"/>
        <end position="310"/>
    </location>
</feature>
<dbReference type="KEGG" id="lsm:121119897"/>
<dbReference type="GO" id="GO:0016298">
    <property type="term" value="F:lipase activity"/>
    <property type="evidence" value="ECO:0007669"/>
    <property type="project" value="InterPro"/>
</dbReference>
<dbReference type="CDD" id="cd00707">
    <property type="entry name" value="Pancreat_lipase_like"/>
    <property type="match status" value="1"/>
</dbReference>
<evidence type="ECO:0000256" key="4">
    <source>
        <dbReference type="RuleBase" id="RU004262"/>
    </source>
</evidence>
<dbReference type="RefSeq" id="XP_071745592.1">
    <property type="nucleotide sequence ID" value="XM_071889491.1"/>
</dbReference>
<name>A0A0K2U2L3_LEPSM</name>
<dbReference type="Pfam" id="PF00151">
    <property type="entry name" value="Lipase"/>
    <property type="match status" value="1"/>
</dbReference>
<dbReference type="RefSeq" id="XP_071745591.1">
    <property type="nucleotide sequence ID" value="XM_071889490.1"/>
</dbReference>
<comment type="subcellular location">
    <subcellularLocation>
        <location evidence="1">Secreted</location>
    </subcellularLocation>
</comment>
<accession>A0A0K2U2L3</accession>